<keyword evidence="1" id="KW-0472">Membrane</keyword>
<dbReference type="EMBL" id="NGNV01000055">
    <property type="protein sequence ID" value="OYR87222.1"/>
    <property type="molecule type" value="Genomic_DNA"/>
</dbReference>
<evidence type="ECO:0000313" key="4">
    <source>
        <dbReference type="Proteomes" id="UP000215828"/>
    </source>
</evidence>
<feature type="transmembrane region" description="Helical" evidence="1">
    <location>
        <begin position="75"/>
        <end position="94"/>
    </location>
</feature>
<dbReference type="Proteomes" id="UP000215828">
    <property type="component" value="Unassembled WGS sequence"/>
</dbReference>
<evidence type="ECO:0000313" key="3">
    <source>
        <dbReference type="EMBL" id="OYR90101.1"/>
    </source>
</evidence>
<gene>
    <name evidence="2" type="ORF">CBF53_09430</name>
    <name evidence="3" type="ORF">CBF70_10490</name>
</gene>
<dbReference type="EMBL" id="NGNX01000062">
    <property type="protein sequence ID" value="OYR90101.1"/>
    <property type="molecule type" value="Genomic_DNA"/>
</dbReference>
<evidence type="ECO:0000256" key="1">
    <source>
        <dbReference type="SAM" id="Phobius"/>
    </source>
</evidence>
<dbReference type="AlphaFoldDB" id="A0A256L9K2"/>
<feature type="transmembrane region" description="Helical" evidence="1">
    <location>
        <begin position="106"/>
        <end position="122"/>
    </location>
</feature>
<name>A0A256L9K2_9LACO</name>
<protein>
    <submittedName>
        <fullName evidence="3">Uncharacterized protein</fullName>
    </submittedName>
</protein>
<accession>A0A256L9K2</accession>
<keyword evidence="1" id="KW-0812">Transmembrane</keyword>
<evidence type="ECO:0000313" key="2">
    <source>
        <dbReference type="EMBL" id="OYR87222.1"/>
    </source>
</evidence>
<dbReference type="RefSeq" id="WP_094496194.1">
    <property type="nucleotide sequence ID" value="NZ_CAPUAI010000018.1"/>
</dbReference>
<evidence type="ECO:0000313" key="5">
    <source>
        <dbReference type="Proteomes" id="UP000216316"/>
    </source>
</evidence>
<sequence length="125" mass="14128">MWHNLKKNFAWLILALETYGLAIFFIIKHSTGIFMPPGSVLDFLDDPPFIFALGIAGTLALVFALWDIHYLFYKPLMTGILSFVWLMFFGAFIFQDVNNGTFGTQSLLASFALLIMLGEILIKRG</sequence>
<keyword evidence="5" id="KW-1185">Reference proteome</keyword>
<dbReference type="Proteomes" id="UP000216316">
    <property type="component" value="Unassembled WGS sequence"/>
</dbReference>
<proteinExistence type="predicted"/>
<keyword evidence="1" id="KW-1133">Transmembrane helix</keyword>
<feature type="transmembrane region" description="Helical" evidence="1">
    <location>
        <begin position="47"/>
        <end position="68"/>
    </location>
</feature>
<reference evidence="3 4" key="1">
    <citation type="submission" date="2017-04" db="EMBL/GenBank/DDBJ databases">
        <authorList>
            <person name="Afonso C.L."/>
            <person name="Miller P.J."/>
            <person name="Scott M.A."/>
            <person name="Spackman E."/>
            <person name="Goraichik I."/>
            <person name="Dimitrov K.M."/>
            <person name="Suarez D.L."/>
            <person name="Swayne D.E."/>
        </authorList>
    </citation>
    <scope>NUCLEOTIDE SEQUENCE [LARGE SCALE GENOMIC DNA]</scope>
    <source>
        <strain evidence="3 4">609q</strain>
    </source>
</reference>
<comment type="caution">
    <text evidence="3">The sequence shown here is derived from an EMBL/GenBank/DDBJ whole genome shotgun (WGS) entry which is preliminary data.</text>
</comment>
<reference evidence="4 5" key="3">
    <citation type="submission" date="2017-09" db="EMBL/GenBank/DDBJ databases">
        <title>Tripartite evolution among Lactobacillus johnsonii, Lactobacillus taiwanensis, Lactobacillus reuteri and their rodent host.</title>
        <authorList>
            <person name="Wang T."/>
            <person name="Knowles S."/>
            <person name="Cheng C."/>
        </authorList>
    </citation>
    <scope>NUCLEOTIDE SEQUENCE [LARGE SCALE GENOMIC DNA]</scope>
    <source>
        <strain evidence="3 4">609q</strain>
        <strain evidence="2 5">609u</strain>
    </source>
</reference>
<reference evidence="2 5" key="2">
    <citation type="submission" date="2017-05" db="EMBL/GenBank/DDBJ databases">
        <authorList>
            <person name="Lin X.B."/>
            <person name="Stothard P."/>
            <person name="Tasseva G."/>
            <person name="Walter J."/>
        </authorList>
    </citation>
    <scope>NUCLEOTIDE SEQUENCE [LARGE SCALE GENOMIC DNA]</scope>
    <source>
        <strain evidence="2 5">609u</strain>
    </source>
</reference>
<organism evidence="3 4">
    <name type="scientific">Lactobacillus taiwanensis</name>
    <dbReference type="NCBI Taxonomy" id="508451"/>
    <lineage>
        <taxon>Bacteria</taxon>
        <taxon>Bacillati</taxon>
        <taxon>Bacillota</taxon>
        <taxon>Bacilli</taxon>
        <taxon>Lactobacillales</taxon>
        <taxon>Lactobacillaceae</taxon>
        <taxon>Lactobacillus</taxon>
    </lineage>
</organism>
<feature type="transmembrane region" description="Helical" evidence="1">
    <location>
        <begin position="9"/>
        <end position="27"/>
    </location>
</feature>